<keyword evidence="2" id="KW-1185">Reference proteome</keyword>
<sequence>MAAPSFSINNENQNGNKFVEEQKTKIDMLYQKVNTLSNFMDAARANHDIVTRVIEVLQQGIDPVAIQLAIKGAEDLKDNFITEINNCIHEMMVTQEKINKIVETINRD</sequence>
<organism evidence="1 2">
    <name type="scientific">Cichorium intybus</name>
    <name type="common">Chicory</name>
    <dbReference type="NCBI Taxonomy" id="13427"/>
    <lineage>
        <taxon>Eukaryota</taxon>
        <taxon>Viridiplantae</taxon>
        <taxon>Streptophyta</taxon>
        <taxon>Embryophyta</taxon>
        <taxon>Tracheophyta</taxon>
        <taxon>Spermatophyta</taxon>
        <taxon>Magnoliopsida</taxon>
        <taxon>eudicotyledons</taxon>
        <taxon>Gunneridae</taxon>
        <taxon>Pentapetalae</taxon>
        <taxon>asterids</taxon>
        <taxon>campanulids</taxon>
        <taxon>Asterales</taxon>
        <taxon>Asteraceae</taxon>
        <taxon>Cichorioideae</taxon>
        <taxon>Cichorieae</taxon>
        <taxon>Cichoriinae</taxon>
        <taxon>Cichorium</taxon>
    </lineage>
</organism>
<dbReference type="Proteomes" id="UP001055811">
    <property type="component" value="Linkage Group LG07"/>
</dbReference>
<proteinExistence type="predicted"/>
<evidence type="ECO:0000313" key="1">
    <source>
        <dbReference type="EMBL" id="KAI3708203.1"/>
    </source>
</evidence>
<comment type="caution">
    <text evidence="1">The sequence shown here is derived from an EMBL/GenBank/DDBJ whole genome shotgun (WGS) entry which is preliminary data.</text>
</comment>
<gene>
    <name evidence="1" type="ORF">L2E82_37350</name>
</gene>
<name>A0ACB9AER0_CICIN</name>
<accession>A0ACB9AER0</accession>
<dbReference type="EMBL" id="CM042015">
    <property type="protein sequence ID" value="KAI3708203.1"/>
    <property type="molecule type" value="Genomic_DNA"/>
</dbReference>
<reference evidence="2" key="1">
    <citation type="journal article" date="2022" name="Mol. Ecol. Resour.">
        <title>The genomes of chicory, endive, great burdock and yacon provide insights into Asteraceae palaeo-polyploidization history and plant inulin production.</title>
        <authorList>
            <person name="Fan W."/>
            <person name="Wang S."/>
            <person name="Wang H."/>
            <person name="Wang A."/>
            <person name="Jiang F."/>
            <person name="Liu H."/>
            <person name="Zhao H."/>
            <person name="Xu D."/>
            <person name="Zhang Y."/>
        </authorList>
    </citation>
    <scope>NUCLEOTIDE SEQUENCE [LARGE SCALE GENOMIC DNA]</scope>
    <source>
        <strain evidence="2">cv. Punajuju</strain>
    </source>
</reference>
<protein>
    <submittedName>
        <fullName evidence="1">Uncharacterized protein</fullName>
    </submittedName>
</protein>
<reference evidence="1 2" key="2">
    <citation type="journal article" date="2022" name="Mol. Ecol. Resour.">
        <title>The genomes of chicory, endive, great burdock and yacon provide insights into Asteraceae paleo-polyploidization history and plant inulin production.</title>
        <authorList>
            <person name="Fan W."/>
            <person name="Wang S."/>
            <person name="Wang H."/>
            <person name="Wang A."/>
            <person name="Jiang F."/>
            <person name="Liu H."/>
            <person name="Zhao H."/>
            <person name="Xu D."/>
            <person name="Zhang Y."/>
        </authorList>
    </citation>
    <scope>NUCLEOTIDE SEQUENCE [LARGE SCALE GENOMIC DNA]</scope>
    <source>
        <strain evidence="2">cv. Punajuju</strain>
        <tissue evidence="1">Leaves</tissue>
    </source>
</reference>
<evidence type="ECO:0000313" key="2">
    <source>
        <dbReference type="Proteomes" id="UP001055811"/>
    </source>
</evidence>